<dbReference type="InterPro" id="IPR036928">
    <property type="entry name" value="AS_sf"/>
</dbReference>
<evidence type="ECO:0000313" key="4">
    <source>
        <dbReference type="Proteomes" id="UP000190037"/>
    </source>
</evidence>
<comment type="similarity">
    <text evidence="1">Belongs to the amidase family.</text>
</comment>
<dbReference type="PROSITE" id="PS00571">
    <property type="entry name" value="AMIDASES"/>
    <property type="match status" value="1"/>
</dbReference>
<dbReference type="InterPro" id="IPR023631">
    <property type="entry name" value="Amidase_dom"/>
</dbReference>
<evidence type="ECO:0000259" key="2">
    <source>
        <dbReference type="Pfam" id="PF01425"/>
    </source>
</evidence>
<evidence type="ECO:0000313" key="3">
    <source>
        <dbReference type="EMBL" id="OPC84512.1"/>
    </source>
</evidence>
<dbReference type="Gene3D" id="3.90.1300.10">
    <property type="entry name" value="Amidase signature (AS) domain"/>
    <property type="match status" value="1"/>
</dbReference>
<dbReference type="AlphaFoldDB" id="A0A1T3P689"/>
<dbReference type="InterPro" id="IPR020556">
    <property type="entry name" value="Amidase_CS"/>
</dbReference>
<protein>
    <submittedName>
        <fullName evidence="3">Amidase</fullName>
    </submittedName>
</protein>
<comment type="caution">
    <text evidence="3">The sequence shown here is derived from an EMBL/GenBank/DDBJ whole genome shotgun (WGS) entry which is preliminary data.</text>
</comment>
<proteinExistence type="inferred from homology"/>
<name>A0A1T3P689_9ACTN</name>
<evidence type="ECO:0000256" key="1">
    <source>
        <dbReference type="ARBA" id="ARBA00009199"/>
    </source>
</evidence>
<dbReference type="SUPFAM" id="SSF75304">
    <property type="entry name" value="Amidase signature (AS) enzymes"/>
    <property type="match status" value="1"/>
</dbReference>
<dbReference type="EMBL" id="MWQN01000001">
    <property type="protein sequence ID" value="OPC84512.1"/>
    <property type="molecule type" value="Genomic_DNA"/>
</dbReference>
<dbReference type="RefSeq" id="WP_078978810.1">
    <property type="nucleotide sequence ID" value="NZ_MWQN01000001.1"/>
</dbReference>
<sequence>MRLDEYARYDAIGLRDLIRSGEVTAAEVEQAAREAIEGANAELNGLALPVFEPALDRSPDPDAPFAGVPFLIKDSGPVAADVPFFLGSRALPGVVVPHDSELMTRFRAAGLVTLGLTTAPEMAISFATESVKYGITRNPWDPERGAGGSSGGTAALVAAGAVPVAHATDGAGSIRVPASACGLVGLKPTRGRTPCGPDLGESFFGISYNFALTRTVRDTAHLLDAVSGPAPGDKYGAPTPLRPYAAELGAEVPSLRIGVTTRAWSGVPVDPEAAGAATAVAGLLGKLGHRVDEASPVVDWESLLDGMVAEVVSFVAAPLLGAPRPPDPARLEAVTRRILHDVHAVTALDLIAAFDAHNRVSRSVGAFFADHDLLITPTLGQLPAPHGTLDFDDPKHSVRGWLETIFAYGPFTALFNVTGQPAISLPLGHSADGLPIGVQLVAPFGREDTLIRVAALLEQALPWRDRVPPTFVGGR</sequence>
<dbReference type="InterPro" id="IPR000120">
    <property type="entry name" value="Amidase"/>
</dbReference>
<dbReference type="PANTHER" id="PTHR11895:SF7">
    <property type="entry name" value="GLUTAMYL-TRNA(GLN) AMIDOTRANSFERASE SUBUNIT A, MITOCHONDRIAL"/>
    <property type="match status" value="1"/>
</dbReference>
<dbReference type="OrthoDB" id="5175573at2"/>
<dbReference type="STRING" id="159449.B4N89_29515"/>
<dbReference type="GO" id="GO:0003824">
    <property type="term" value="F:catalytic activity"/>
    <property type="evidence" value="ECO:0007669"/>
    <property type="project" value="InterPro"/>
</dbReference>
<dbReference type="Proteomes" id="UP000190037">
    <property type="component" value="Unassembled WGS sequence"/>
</dbReference>
<organism evidence="3 4">
    <name type="scientific">Embleya scabrispora</name>
    <dbReference type="NCBI Taxonomy" id="159449"/>
    <lineage>
        <taxon>Bacteria</taxon>
        <taxon>Bacillati</taxon>
        <taxon>Actinomycetota</taxon>
        <taxon>Actinomycetes</taxon>
        <taxon>Kitasatosporales</taxon>
        <taxon>Streptomycetaceae</taxon>
        <taxon>Embleya</taxon>
    </lineage>
</organism>
<dbReference type="Pfam" id="PF01425">
    <property type="entry name" value="Amidase"/>
    <property type="match status" value="1"/>
</dbReference>
<keyword evidence="4" id="KW-1185">Reference proteome</keyword>
<reference evidence="3 4" key="1">
    <citation type="submission" date="2017-03" db="EMBL/GenBank/DDBJ databases">
        <title>Draft genome sequence of Streptomyces scabrisporus NF3, endophyte isolated from Amphipterygium adstringens.</title>
        <authorList>
            <person name="Vazquez M."/>
            <person name="Ceapa C.D."/>
            <person name="Rodriguez Luna D."/>
            <person name="Sanchez Esquivel S."/>
        </authorList>
    </citation>
    <scope>NUCLEOTIDE SEQUENCE [LARGE SCALE GENOMIC DNA]</scope>
    <source>
        <strain evidence="3 4">NF3</strain>
    </source>
</reference>
<gene>
    <name evidence="3" type="ORF">B4N89_29515</name>
</gene>
<accession>A0A1T3P689</accession>
<dbReference type="PANTHER" id="PTHR11895">
    <property type="entry name" value="TRANSAMIDASE"/>
    <property type="match status" value="1"/>
</dbReference>
<feature type="domain" description="Amidase" evidence="2">
    <location>
        <begin position="34"/>
        <end position="450"/>
    </location>
</feature>